<feature type="region of interest" description="Disordered" evidence="13">
    <location>
        <begin position="645"/>
        <end position="697"/>
    </location>
</feature>
<feature type="region of interest" description="Disordered" evidence="13">
    <location>
        <begin position="146"/>
        <end position="189"/>
    </location>
</feature>
<dbReference type="Pfam" id="PF04928">
    <property type="entry name" value="PAP_central"/>
    <property type="match status" value="1"/>
</dbReference>
<feature type="compositionally biased region" description="Low complexity" evidence="13">
    <location>
        <begin position="275"/>
        <end position="288"/>
    </location>
</feature>
<protein>
    <recommendedName>
        <fullName evidence="5">polynucleotide adenylyltransferase</fullName>
        <ecNumber evidence="5">2.7.7.19</ecNumber>
    </recommendedName>
</protein>
<keyword evidence="6" id="KW-0507">mRNA processing</keyword>
<dbReference type="GO" id="GO:1990817">
    <property type="term" value="F:poly(A) RNA polymerase activity"/>
    <property type="evidence" value="ECO:0007669"/>
    <property type="project" value="UniProtKB-EC"/>
</dbReference>
<dbReference type="EMBL" id="JAHFXF010000327">
    <property type="protein sequence ID" value="KAG9689993.1"/>
    <property type="molecule type" value="Genomic_DNA"/>
</dbReference>
<evidence type="ECO:0000256" key="2">
    <source>
        <dbReference type="ARBA" id="ARBA00001946"/>
    </source>
</evidence>
<dbReference type="OrthoDB" id="4155914at2759"/>
<dbReference type="FunFam" id="1.10.1410.10:FF:000001">
    <property type="entry name" value="Putative poly(A) polymerase gamma"/>
    <property type="match status" value="1"/>
</dbReference>
<dbReference type="Gene3D" id="1.10.1410.10">
    <property type="match status" value="1"/>
</dbReference>
<feature type="region of interest" description="Disordered" evidence="13">
    <location>
        <begin position="1"/>
        <end position="83"/>
    </location>
</feature>
<comment type="cofactor">
    <cofactor evidence="1">
        <name>Mn(2+)</name>
        <dbReference type="ChEBI" id="CHEBI:29035"/>
    </cofactor>
</comment>
<evidence type="ECO:0000313" key="17">
    <source>
        <dbReference type="EMBL" id="KAG9689993.1"/>
    </source>
</evidence>
<feature type="compositionally biased region" description="Low complexity" evidence="13">
    <location>
        <begin position="326"/>
        <end position="343"/>
    </location>
</feature>
<keyword evidence="8" id="KW-0479">Metal-binding</keyword>
<feature type="compositionally biased region" description="Polar residues" evidence="13">
    <location>
        <begin position="1322"/>
        <end position="1333"/>
    </location>
</feature>
<dbReference type="CDD" id="cd05402">
    <property type="entry name" value="NT_PAP_TUTase"/>
    <property type="match status" value="1"/>
</dbReference>
<feature type="compositionally biased region" description="Basic and acidic residues" evidence="13">
    <location>
        <begin position="1194"/>
        <end position="1211"/>
    </location>
</feature>
<feature type="domain" description="Poly(A) polymerase RNA-binding" evidence="14">
    <location>
        <begin position="1092"/>
        <end position="1285"/>
    </location>
</feature>
<dbReference type="FunFam" id="3.30.460.10:FF:000002">
    <property type="entry name" value="Poly(A) polymerase alpha, putative"/>
    <property type="match status" value="1"/>
</dbReference>
<evidence type="ECO:0000256" key="6">
    <source>
        <dbReference type="ARBA" id="ARBA00022664"/>
    </source>
</evidence>
<accession>A0A9P8J8D8</accession>
<keyword evidence="9" id="KW-0547">Nucleotide-binding</keyword>
<evidence type="ECO:0000259" key="16">
    <source>
        <dbReference type="Pfam" id="PF20750"/>
    </source>
</evidence>
<dbReference type="GO" id="GO:0005524">
    <property type="term" value="F:ATP binding"/>
    <property type="evidence" value="ECO:0007669"/>
    <property type="project" value="UniProtKB-KW"/>
</dbReference>
<keyword evidence="12" id="KW-0539">Nucleus</keyword>
<dbReference type="EC" id="2.7.7.19" evidence="5"/>
<dbReference type="SUPFAM" id="SSF81631">
    <property type="entry name" value="PAP/OAS1 substrate-binding domain"/>
    <property type="match status" value="1"/>
</dbReference>
<feature type="region of interest" description="Disordered" evidence="13">
    <location>
        <begin position="1186"/>
        <end position="1211"/>
    </location>
</feature>
<dbReference type="InterPro" id="IPR043519">
    <property type="entry name" value="NT_sf"/>
</dbReference>
<comment type="caution">
    <text evidence="17">The sequence shown here is derived from an EMBL/GenBank/DDBJ whole genome shotgun (WGS) entry which is preliminary data.</text>
</comment>
<dbReference type="GO" id="GO:0046872">
    <property type="term" value="F:metal ion binding"/>
    <property type="evidence" value="ECO:0007669"/>
    <property type="project" value="UniProtKB-KW"/>
</dbReference>
<comment type="subcellular location">
    <subcellularLocation>
        <location evidence="3">Nucleus</location>
    </subcellularLocation>
</comment>
<sequence length="1333" mass="148944">MLSKLHWQKRSNRKSQQYFEGHSLSPQASPELESEGAPANPSSRRPGFLSRVRSQRFSTVNVQPESSHQEASSNPVPNKRHSYYQPAQPLYDTVEAQHPRASTPEHWTPSPVTYSRQAEIADAVSLSSSIYTEGNTQIGQDSLSAAWNPGQLVPDSNTTQQQLEHLRQSDSATMSINGADSVSSDSGVPLDRFMQRRLQRLNTEQGFREQRQASLSSQHAQHLKSSSLQQQAEFHHQQPTQQQQPPQRHQSLPDHPDQPLPARIPAQVIPSVPNSAATTPSSSSASPHSHFRHDTPQQPQYQPLRNFAKLHDDGPIHLPTSSLNKASPRQPSMASSQSPAPTARDPSILSQQQTQQSKDVGRSTPQPNAEDLTEDQIRQLLSDHKELREKYQKVKKYYFEKEDQVKQLQNSLAHQRIAQSRTSLDDGEYATRFNRLDGLIAQLSFSIRKSWKSVPTWLTPAVNKDAITIGKQEMTAVGRAFISKWLVEDVFDRYFHPDIDLALSTQLKQMQNNIRLFAPPATVHEDEEYLTSKVVNWRLTTLEAMQDILRLPEAANHRSHLTDLLKTQLRTALEAHLDNPPMSDLDGGVHMICELAVAMLGHLPQESRDVTIEYFQPGTALNTDIMKLESGIPALTTSIAEEMTERGSVNSELTDSNDRASSELPSRRRNMLSAFTGGHKKSHPAQGKLNGGSSTSLAGKEDRVRLAVGIAAHVRERGILVKAPVFTAAISRANMAAPRQWGVTPPVSTAFPTDKELAQSEALLAELKEQKSFEATEDTNKRVAVLSTFQKVTTEFVKHVGRLKGLSDSVLQNAGGKVFTFGSYRLGVFSPGSDIDTLVVAPKHVSREDFFEHFRSILEAMSPPGAIEECTAVPEAHVPIMKLMYQGIDIDLIFARLQLNSIPPNLDLEDNSLLRGLDDVDLRSVNGTRVTDDVLRLVPQEKTFRHALRCIKLWASRRAIYGNIIGFPGGIAWAIMVARIAQLYPHACGSLIVARFFQLMRNWQWPMPVMLKTIESGPLDHTAKIWNPKIYPADSRHLMPLITPAYPSMCATHNITKSTLAVITRELERGHEICTNILNGKSQWKHLFEGHTFFTKDFKYYLSVVSGSLNEEAQGDWKGLVQSKVRRLIGSIEQSQPNVAYARPYTKGYERVHRAKNDEEKDQVMQGSTKYQVSKTETVDEADNVKQLSAEQTSTDKIEEPATKVEKPDEKENGMTTIWTTTYYVGIEMVPGAQSLDISYPVQDFRLQCTQATQYNEDVNSIRVVVVKSYDLPDDVFKEGEQRPVRTKKNKGAKAANGTKKRNAGEANLDENGENASKRRSTNSQDATNGVKP</sequence>
<dbReference type="InterPro" id="IPR007012">
    <property type="entry name" value="PolA_pol_cen_dom"/>
</dbReference>
<dbReference type="Gene3D" id="3.30.70.590">
    <property type="entry name" value="Poly(A) polymerase predicted RNA binding domain"/>
    <property type="match status" value="1"/>
</dbReference>
<evidence type="ECO:0000256" key="10">
    <source>
        <dbReference type="ARBA" id="ARBA00022840"/>
    </source>
</evidence>
<evidence type="ECO:0000256" key="9">
    <source>
        <dbReference type="ARBA" id="ARBA00022741"/>
    </source>
</evidence>
<dbReference type="InterPro" id="IPR011068">
    <property type="entry name" value="NuclTrfase_I-like_C"/>
</dbReference>
<evidence type="ECO:0000256" key="7">
    <source>
        <dbReference type="ARBA" id="ARBA00022679"/>
    </source>
</evidence>
<gene>
    <name evidence="17" type="ORF">KCU76_g8466</name>
</gene>
<feature type="domain" description="Poly(A) polymerase central" evidence="15">
    <location>
        <begin position="943"/>
        <end position="1089"/>
    </location>
</feature>
<evidence type="ECO:0000256" key="4">
    <source>
        <dbReference type="ARBA" id="ARBA00010912"/>
    </source>
</evidence>
<name>A0A9P8J8D8_AURME</name>
<dbReference type="Pfam" id="PF04926">
    <property type="entry name" value="PAP_RNA-bind"/>
    <property type="match status" value="1"/>
</dbReference>
<evidence type="ECO:0000259" key="15">
    <source>
        <dbReference type="Pfam" id="PF04928"/>
    </source>
</evidence>
<comment type="cofactor">
    <cofactor evidence="2">
        <name>Mg(2+)</name>
        <dbReference type="ChEBI" id="CHEBI:18420"/>
    </cofactor>
</comment>
<dbReference type="PANTHER" id="PTHR10682:SF10">
    <property type="entry name" value="POLYNUCLEOTIDE ADENYLYLTRANSFERASE"/>
    <property type="match status" value="1"/>
</dbReference>
<comment type="similarity">
    <text evidence="4">Belongs to the poly(A) polymerase family.</text>
</comment>
<proteinExistence type="inferred from homology"/>
<dbReference type="PANTHER" id="PTHR10682">
    <property type="entry name" value="POLY A POLYMERASE"/>
    <property type="match status" value="1"/>
</dbReference>
<evidence type="ECO:0000256" key="11">
    <source>
        <dbReference type="ARBA" id="ARBA00022842"/>
    </source>
</evidence>
<dbReference type="Proteomes" id="UP000779574">
    <property type="component" value="Unassembled WGS sequence"/>
</dbReference>
<dbReference type="InterPro" id="IPR007010">
    <property type="entry name" value="PolA_pol_RNA-bd_dom"/>
</dbReference>
<dbReference type="Pfam" id="PF20750">
    <property type="entry name" value="PAP_NTPase"/>
    <property type="match status" value="1"/>
</dbReference>
<evidence type="ECO:0000256" key="8">
    <source>
        <dbReference type="ARBA" id="ARBA00022723"/>
    </source>
</evidence>
<organism evidence="17 18">
    <name type="scientific">Aureobasidium melanogenum</name>
    <name type="common">Aureobasidium pullulans var. melanogenum</name>
    <dbReference type="NCBI Taxonomy" id="46634"/>
    <lineage>
        <taxon>Eukaryota</taxon>
        <taxon>Fungi</taxon>
        <taxon>Dikarya</taxon>
        <taxon>Ascomycota</taxon>
        <taxon>Pezizomycotina</taxon>
        <taxon>Dothideomycetes</taxon>
        <taxon>Dothideomycetidae</taxon>
        <taxon>Dothideales</taxon>
        <taxon>Saccotheciaceae</taxon>
        <taxon>Aureobasidium</taxon>
    </lineage>
</organism>
<evidence type="ECO:0000256" key="13">
    <source>
        <dbReference type="SAM" id="MobiDB-lite"/>
    </source>
</evidence>
<feature type="compositionally biased region" description="Basic residues" evidence="13">
    <location>
        <begin position="1"/>
        <end position="13"/>
    </location>
</feature>
<dbReference type="InterPro" id="IPR048840">
    <property type="entry name" value="PolA_pol_NTPase"/>
</dbReference>
<keyword evidence="11" id="KW-0460">Magnesium</keyword>
<dbReference type="SUPFAM" id="SSF81301">
    <property type="entry name" value="Nucleotidyltransferase"/>
    <property type="match status" value="1"/>
</dbReference>
<keyword evidence="10" id="KW-0067">ATP-binding</keyword>
<evidence type="ECO:0000259" key="14">
    <source>
        <dbReference type="Pfam" id="PF04926"/>
    </source>
</evidence>
<feature type="compositionally biased region" description="Polar residues" evidence="13">
    <location>
        <begin position="55"/>
        <end position="76"/>
    </location>
</feature>
<feature type="compositionally biased region" description="Polar residues" evidence="13">
    <location>
        <begin position="14"/>
        <end position="28"/>
    </location>
</feature>
<feature type="non-terminal residue" evidence="17">
    <location>
        <position position="1"/>
    </location>
</feature>
<feature type="region of interest" description="Disordered" evidence="13">
    <location>
        <begin position="1280"/>
        <end position="1333"/>
    </location>
</feature>
<feature type="compositionally biased region" description="Polar residues" evidence="13">
    <location>
        <begin position="348"/>
        <end position="367"/>
    </location>
</feature>
<reference evidence="17" key="2">
    <citation type="submission" date="2021-08" db="EMBL/GenBank/DDBJ databases">
        <authorList>
            <person name="Gostincar C."/>
            <person name="Sun X."/>
            <person name="Song Z."/>
            <person name="Gunde-Cimerman N."/>
        </authorList>
    </citation>
    <scope>NUCLEOTIDE SEQUENCE</scope>
    <source>
        <strain evidence="17">EXF-9911</strain>
    </source>
</reference>
<evidence type="ECO:0000256" key="5">
    <source>
        <dbReference type="ARBA" id="ARBA00012388"/>
    </source>
</evidence>
<dbReference type="SUPFAM" id="SSF55003">
    <property type="entry name" value="PAP/Archaeal CCA-adding enzyme, C-terminal domain"/>
    <property type="match status" value="1"/>
</dbReference>
<dbReference type="Gene3D" id="3.30.460.10">
    <property type="entry name" value="Beta Polymerase, domain 2"/>
    <property type="match status" value="1"/>
</dbReference>
<evidence type="ECO:0000256" key="3">
    <source>
        <dbReference type="ARBA" id="ARBA00004123"/>
    </source>
</evidence>
<feature type="region of interest" description="Disordered" evidence="13">
    <location>
        <begin position="205"/>
        <end position="374"/>
    </location>
</feature>
<feature type="compositionally biased region" description="Polar residues" evidence="13">
    <location>
        <begin position="154"/>
        <end position="186"/>
    </location>
</feature>
<feature type="compositionally biased region" description="Polar residues" evidence="13">
    <location>
        <begin position="212"/>
        <end position="228"/>
    </location>
</feature>
<feature type="domain" description="Poly(A) polymerase nucleotidyltransferase" evidence="16">
    <location>
        <begin position="742"/>
        <end position="938"/>
    </location>
</feature>
<feature type="compositionally biased region" description="Low complexity" evidence="13">
    <location>
        <begin position="229"/>
        <end position="250"/>
    </location>
</feature>
<evidence type="ECO:0000256" key="12">
    <source>
        <dbReference type="ARBA" id="ARBA00023242"/>
    </source>
</evidence>
<dbReference type="GO" id="GO:0031123">
    <property type="term" value="P:RNA 3'-end processing"/>
    <property type="evidence" value="ECO:0007669"/>
    <property type="project" value="InterPro"/>
</dbReference>
<keyword evidence="7" id="KW-0808">Transferase</keyword>
<dbReference type="GO" id="GO:0003723">
    <property type="term" value="F:RNA binding"/>
    <property type="evidence" value="ECO:0007669"/>
    <property type="project" value="InterPro"/>
</dbReference>
<dbReference type="GO" id="GO:0005634">
    <property type="term" value="C:nucleus"/>
    <property type="evidence" value="ECO:0007669"/>
    <property type="project" value="UniProtKB-SubCell"/>
</dbReference>
<dbReference type="GO" id="GO:0006397">
    <property type="term" value="P:mRNA processing"/>
    <property type="evidence" value="ECO:0007669"/>
    <property type="project" value="UniProtKB-KW"/>
</dbReference>
<evidence type="ECO:0000256" key="1">
    <source>
        <dbReference type="ARBA" id="ARBA00001936"/>
    </source>
</evidence>
<reference evidence="17" key="1">
    <citation type="journal article" date="2021" name="J Fungi (Basel)">
        <title>Virulence traits and population genomics of the black yeast Aureobasidium melanogenum.</title>
        <authorList>
            <person name="Cernosa A."/>
            <person name="Sun X."/>
            <person name="Gostincar C."/>
            <person name="Fang C."/>
            <person name="Gunde-Cimerman N."/>
            <person name="Song Z."/>
        </authorList>
    </citation>
    <scope>NUCLEOTIDE SEQUENCE</scope>
    <source>
        <strain evidence="17">EXF-9911</strain>
    </source>
</reference>
<evidence type="ECO:0000313" key="18">
    <source>
        <dbReference type="Proteomes" id="UP000779574"/>
    </source>
</evidence>